<organism evidence="2 3">
    <name type="scientific">Seonamhaeicola maritimus</name>
    <dbReference type="NCBI Taxonomy" id="2591822"/>
    <lineage>
        <taxon>Bacteria</taxon>
        <taxon>Pseudomonadati</taxon>
        <taxon>Bacteroidota</taxon>
        <taxon>Flavobacteriia</taxon>
        <taxon>Flavobacteriales</taxon>
        <taxon>Flavobacteriaceae</taxon>
    </lineage>
</organism>
<dbReference type="Pfam" id="PF13715">
    <property type="entry name" value="CarbopepD_reg_2"/>
    <property type="match status" value="1"/>
</dbReference>
<feature type="domain" description="Outer membrane protein beta-barrel" evidence="1">
    <location>
        <begin position="444"/>
        <end position="781"/>
    </location>
</feature>
<dbReference type="Pfam" id="PF14905">
    <property type="entry name" value="OMP_b-brl_3"/>
    <property type="match status" value="1"/>
</dbReference>
<accession>A0A5C7GLB1</accession>
<evidence type="ECO:0000313" key="2">
    <source>
        <dbReference type="EMBL" id="TXG39090.1"/>
    </source>
</evidence>
<reference evidence="2 3" key="1">
    <citation type="submission" date="2019-08" db="EMBL/GenBank/DDBJ databases">
        <title>Seonamhaeicola sediminis sp. nov., isolated from marine sediment.</title>
        <authorList>
            <person name="Cao W.R."/>
        </authorList>
    </citation>
    <scope>NUCLEOTIDE SEQUENCE [LARGE SCALE GENOMIC DNA]</scope>
    <source>
        <strain evidence="2 3">1505</strain>
    </source>
</reference>
<gene>
    <name evidence="2" type="ORF">FUA22_04210</name>
</gene>
<dbReference type="InterPro" id="IPR008969">
    <property type="entry name" value="CarboxyPept-like_regulatory"/>
</dbReference>
<dbReference type="EMBL" id="VRKQ01000008">
    <property type="protein sequence ID" value="TXG39090.1"/>
    <property type="molecule type" value="Genomic_DNA"/>
</dbReference>
<dbReference type="Gene3D" id="2.60.40.1120">
    <property type="entry name" value="Carboxypeptidase-like, regulatory domain"/>
    <property type="match status" value="1"/>
</dbReference>
<comment type="caution">
    <text evidence="2">The sequence shown here is derived from an EMBL/GenBank/DDBJ whole genome shotgun (WGS) entry which is preliminary data.</text>
</comment>
<dbReference type="OrthoDB" id="1682379at2"/>
<dbReference type="SUPFAM" id="SSF49464">
    <property type="entry name" value="Carboxypeptidase regulatory domain-like"/>
    <property type="match status" value="1"/>
</dbReference>
<dbReference type="SUPFAM" id="SSF56935">
    <property type="entry name" value="Porins"/>
    <property type="match status" value="1"/>
</dbReference>
<sequence>MLKQNLQVVLFFLISNCIYCQSALIKGQVVDEQKNPLEFVSVALLKQKDSTLINYTITDIKGDFSITEAPKDSLLVQLSYMGFLTHTQNIVYNNTPLDLKIITLKESPNVLDAVTISAVVPVQVKKDTIAFNAGSFKVNPDDNLETLLKKLPGLEIESDGKVVAQGNEVTKIYVDGKEFFGGDPAIVLKNLSADAIAKIEVIDKQSEESELTGVDDGNKQMVINFSLKKSKKNLGFGKFSAGMGLDKRYFSNLNYNKFNPKTQISVIGKFNNINITGSNIQGFLENANGIADESDENDDDFDKTGNRSLSGYLKTEVAGAHIGHEFKDKVAFNADYFYNLSDNSGNSTSKRISYVNANNFNYESENAFDRVSKTHGLNFNYKDRASSTNRLSITGKVNTSNTISNSGKDGEFSNEAGELTTTNSQHLYNENDRKAANFNVDFYQKLKKSGRSFSTGFNTNLSKQDRINEQNTFVTRNIHRDNPSEREIRTSRDETFNSNTFGFNFKYTEPLAKNHYFKLQSFLKSRNDKEDIYQLKNTVTNNNEEELLTFKYKHLENSFQTRFAHNYVTDKLNIFSALELQELSRKFGIIEENPISRNLFFLNPISTIQYKPKRGRKYRFSYRKAIRNPRWSESSTVVNDLNPFYIRQGNPDLKAEKMDELTLNANIFNFKSSTTFFSRIQYQYSKNAIVQSIEIDDDFVRTRSFQNSGDRKRLTANFSFSKKVKGLGVRYTLKNRNAYRTSNSIINLQLNDVTSKDFMASVLLENTNKNVLDFKFGADYSINDTSFSLEEDLNRTYKKQQYFSMFDYDVSKKLSINTQFDYIVFTDNQFSSDLSLPIWSAAFSYNLTKNKNNICKLLLIDLLNKNVDVYRRSTTNYFEETTSESLGRYIILSYTYRLNKNQSKGKKRRA</sequence>
<dbReference type="RefSeq" id="WP_147766569.1">
    <property type="nucleotide sequence ID" value="NZ_VRKQ01000008.1"/>
</dbReference>
<dbReference type="Proteomes" id="UP000321080">
    <property type="component" value="Unassembled WGS sequence"/>
</dbReference>
<dbReference type="AlphaFoldDB" id="A0A5C7GLB1"/>
<name>A0A5C7GLB1_9FLAO</name>
<evidence type="ECO:0000259" key="1">
    <source>
        <dbReference type="Pfam" id="PF14905"/>
    </source>
</evidence>
<evidence type="ECO:0000313" key="3">
    <source>
        <dbReference type="Proteomes" id="UP000321080"/>
    </source>
</evidence>
<protein>
    <submittedName>
        <fullName evidence="2">Outer membrane beta-barrel protein</fullName>
    </submittedName>
</protein>
<keyword evidence="3" id="KW-1185">Reference proteome</keyword>
<proteinExistence type="predicted"/>
<dbReference type="InterPro" id="IPR041700">
    <property type="entry name" value="OMP_b-brl_3"/>
</dbReference>